<keyword evidence="2" id="KW-1185">Reference proteome</keyword>
<sequence length="68" mass="8061">MAPPRINRKTYAEQKGNKPMRVDERPKRISRIFDRRVSKSILRRPSSKNNDSYLIQADMALKEFNIEV</sequence>
<proteinExistence type="predicted"/>
<evidence type="ECO:0000313" key="2">
    <source>
        <dbReference type="Proteomes" id="UP001153332"/>
    </source>
</evidence>
<organism evidence="1 2">
    <name type="scientific">Lasiodiplodia mahajangana</name>
    <dbReference type="NCBI Taxonomy" id="1108764"/>
    <lineage>
        <taxon>Eukaryota</taxon>
        <taxon>Fungi</taxon>
        <taxon>Dikarya</taxon>
        <taxon>Ascomycota</taxon>
        <taxon>Pezizomycotina</taxon>
        <taxon>Dothideomycetes</taxon>
        <taxon>Dothideomycetes incertae sedis</taxon>
        <taxon>Botryosphaeriales</taxon>
        <taxon>Botryosphaeriaceae</taxon>
        <taxon>Lasiodiplodia</taxon>
    </lineage>
</organism>
<name>A0ACC2JJB6_9PEZI</name>
<gene>
    <name evidence="1" type="ORF">O1611_g5998</name>
</gene>
<comment type="caution">
    <text evidence="1">The sequence shown here is derived from an EMBL/GenBank/DDBJ whole genome shotgun (WGS) entry which is preliminary data.</text>
</comment>
<dbReference type="Proteomes" id="UP001153332">
    <property type="component" value="Unassembled WGS sequence"/>
</dbReference>
<accession>A0ACC2JJB6</accession>
<evidence type="ECO:0000313" key="1">
    <source>
        <dbReference type="EMBL" id="KAJ8127642.1"/>
    </source>
</evidence>
<dbReference type="EMBL" id="JAPUUL010001352">
    <property type="protein sequence ID" value="KAJ8127642.1"/>
    <property type="molecule type" value="Genomic_DNA"/>
</dbReference>
<protein>
    <submittedName>
        <fullName evidence="1">Uncharacterized protein</fullName>
    </submittedName>
</protein>
<reference evidence="1" key="1">
    <citation type="submission" date="2022-12" db="EMBL/GenBank/DDBJ databases">
        <title>Genome Sequence of Lasiodiplodia mahajangana.</title>
        <authorList>
            <person name="Buettner E."/>
        </authorList>
    </citation>
    <scope>NUCLEOTIDE SEQUENCE</scope>
    <source>
        <strain evidence="1">VT137</strain>
    </source>
</reference>